<reference evidence="2" key="1">
    <citation type="journal article" date="2020" name="New Phytol.">
        <title>Comparative genomics reveals dynamic genome evolution in host specialist ectomycorrhizal fungi.</title>
        <authorList>
            <person name="Lofgren L.A."/>
            <person name="Nguyen N.H."/>
            <person name="Vilgalys R."/>
            <person name="Ruytinx J."/>
            <person name="Liao H.L."/>
            <person name="Branco S."/>
            <person name="Kuo A."/>
            <person name="LaButti K."/>
            <person name="Lipzen A."/>
            <person name="Andreopoulos W."/>
            <person name="Pangilinan J."/>
            <person name="Riley R."/>
            <person name="Hundley H."/>
            <person name="Na H."/>
            <person name="Barry K."/>
            <person name="Grigoriev I.V."/>
            <person name="Stajich J.E."/>
            <person name="Kennedy P.G."/>
        </authorList>
    </citation>
    <scope>NUCLEOTIDE SEQUENCE</scope>
    <source>
        <strain evidence="2">DOB743</strain>
    </source>
</reference>
<protein>
    <submittedName>
        <fullName evidence="2">Protein kinase subdomain-containing protein PKL CAK Fmp29</fullName>
    </submittedName>
</protein>
<dbReference type="GO" id="GO:0005739">
    <property type="term" value="C:mitochondrion"/>
    <property type="evidence" value="ECO:0007669"/>
    <property type="project" value="TreeGrafter"/>
</dbReference>
<dbReference type="AlphaFoldDB" id="A0A9P7D3J6"/>
<dbReference type="Proteomes" id="UP000714275">
    <property type="component" value="Unassembled WGS sequence"/>
</dbReference>
<evidence type="ECO:0000313" key="3">
    <source>
        <dbReference type="Proteomes" id="UP000714275"/>
    </source>
</evidence>
<keyword evidence="3" id="KW-1185">Reference proteome</keyword>
<comment type="caution">
    <text evidence="2">The sequence shown here is derived from an EMBL/GenBank/DDBJ whole genome shotgun (WGS) entry which is preliminary data.</text>
</comment>
<dbReference type="InterPro" id="IPR011009">
    <property type="entry name" value="Kinase-like_dom_sf"/>
</dbReference>
<dbReference type="OrthoDB" id="2831558at2759"/>
<evidence type="ECO:0000259" key="1">
    <source>
        <dbReference type="Pfam" id="PF01636"/>
    </source>
</evidence>
<dbReference type="PANTHER" id="PTHR36091:SF2">
    <property type="entry name" value="AMINOGLYCOSIDE PHOSPHOTRANSFERASE DOMAIN-CONTAINING PROTEIN"/>
    <property type="match status" value="1"/>
</dbReference>
<accession>A0A9P7D3J6</accession>
<evidence type="ECO:0000313" key="2">
    <source>
        <dbReference type="EMBL" id="KAG1778199.1"/>
    </source>
</evidence>
<dbReference type="InterPro" id="IPR002575">
    <property type="entry name" value="Aminoglycoside_PTrfase"/>
</dbReference>
<organism evidence="2 3">
    <name type="scientific">Suillus placidus</name>
    <dbReference type="NCBI Taxonomy" id="48579"/>
    <lineage>
        <taxon>Eukaryota</taxon>
        <taxon>Fungi</taxon>
        <taxon>Dikarya</taxon>
        <taxon>Basidiomycota</taxon>
        <taxon>Agaricomycotina</taxon>
        <taxon>Agaricomycetes</taxon>
        <taxon>Agaricomycetidae</taxon>
        <taxon>Boletales</taxon>
        <taxon>Suillineae</taxon>
        <taxon>Suillaceae</taxon>
        <taxon>Suillus</taxon>
    </lineage>
</organism>
<name>A0A9P7D3J6_9AGAM</name>
<sequence length="616" mass="70529">MPCLGSARFVLDFPGVSVRLSLRRPRSSSRSFRISYSSSIATSTRWPPRREFSIMAAHLRSDFFEYTSGRWIFNDDLRHAERRRVFKIDELSRLAAEAVNRSPDDIVRLEKLAEGGFNRTFLITMRCGFGMVARIPYPATIPKYFAIASEVATMALLRSFGLPIPEVYRYSPMPNNAAGTEYIFMEFVQGTSLSDIWFDPGEREIISISRQLAELESKMMSIAFPAGGSLYYIEDLENAAESASWPTRPGITLDDKRFCVGPDTSLRLWYGRRSQLDLDRGPYESAEAALLRGAEKELAYLRQFGRPLLPFQRVRREAYKYQEQPPSDHIENLDRYLLIASSLIPRNPALGHFHIRHPDVQPSNIIISRSPDSNLHVVGLIDWQHTSILPLFILANIPQRLQNYDDIGSQSMTQPSLPEKLDDMDETQQSGEMELYRRRLVHYHYVKNTEEYNELHYAALTDPMGVLRRRLFCHASDPWEGETLALKVALIQATKNWKKLTGGGPPCPVVFDPDDVRETMKLDAEQKEADECLEACRDVIGFGQEGWVPVEHYEEAMALSKKLKEDGLAAAESEEERAQIAAHWPFDDMDEEEYDCLAIHVIEPVYQLRNQNIEVY</sequence>
<gene>
    <name evidence="2" type="ORF">EV702DRAFT_1098054</name>
</gene>
<dbReference type="InterPro" id="IPR051035">
    <property type="entry name" value="Mito_inheritance_9"/>
</dbReference>
<dbReference type="Gene3D" id="3.30.200.20">
    <property type="entry name" value="Phosphorylase Kinase, domain 1"/>
    <property type="match status" value="1"/>
</dbReference>
<dbReference type="SUPFAM" id="SSF56112">
    <property type="entry name" value="Protein kinase-like (PK-like)"/>
    <property type="match status" value="1"/>
</dbReference>
<keyword evidence="2" id="KW-0808">Transferase</keyword>
<dbReference type="Pfam" id="PF01636">
    <property type="entry name" value="APH"/>
    <property type="match status" value="1"/>
</dbReference>
<proteinExistence type="predicted"/>
<feature type="domain" description="Aminoglycoside phosphotransferase" evidence="1">
    <location>
        <begin position="111"/>
        <end position="388"/>
    </location>
</feature>
<dbReference type="EMBL" id="JABBWD010000017">
    <property type="protein sequence ID" value="KAG1778199.1"/>
    <property type="molecule type" value="Genomic_DNA"/>
</dbReference>
<dbReference type="GO" id="GO:0016301">
    <property type="term" value="F:kinase activity"/>
    <property type="evidence" value="ECO:0007669"/>
    <property type="project" value="UniProtKB-KW"/>
</dbReference>
<keyword evidence="2" id="KW-0418">Kinase</keyword>
<dbReference type="PANTHER" id="PTHR36091">
    <property type="entry name" value="ALTERED INHERITANCE OF MITOCHONDRIA PROTEIN 9, MITOCHONDRIAL"/>
    <property type="match status" value="1"/>
</dbReference>